<protein>
    <recommendedName>
        <fullName evidence="3">Esterase</fullName>
    </recommendedName>
</protein>
<dbReference type="Gene3D" id="3.40.50.1820">
    <property type="entry name" value="alpha/beta hydrolase"/>
    <property type="match status" value="1"/>
</dbReference>
<dbReference type="AlphaFoldDB" id="A0A3N0X9P7"/>
<evidence type="ECO:0008006" key="3">
    <source>
        <dbReference type="Google" id="ProtNLM"/>
    </source>
</evidence>
<proteinExistence type="predicted"/>
<dbReference type="Proteomes" id="UP000267623">
    <property type="component" value="Unassembled WGS sequence"/>
</dbReference>
<dbReference type="InterPro" id="IPR000801">
    <property type="entry name" value="Esterase-like"/>
</dbReference>
<dbReference type="SUPFAM" id="SSF53474">
    <property type="entry name" value="alpha/beta-Hydrolases"/>
    <property type="match status" value="1"/>
</dbReference>
<sequence length="135" mass="16285">MNRKRIDKSSFTRIRKRIFSCKKSIAGLSKGSYQAFKIGTDYPEVFSKVEMFSPVLYSNVIEDKFAKIKTENFSKQKFFLSIGSLENERFINFKTILEKEFRERKIPLKSYISPETYHEWLTWHRSLYNFLLWQK</sequence>
<organism evidence="1 2">
    <name type="scientific">Epilithonimonas hominis</name>
    <dbReference type="NCBI Taxonomy" id="420404"/>
    <lineage>
        <taxon>Bacteria</taxon>
        <taxon>Pseudomonadati</taxon>
        <taxon>Bacteroidota</taxon>
        <taxon>Flavobacteriia</taxon>
        <taxon>Flavobacteriales</taxon>
        <taxon>Weeksellaceae</taxon>
        <taxon>Chryseobacterium group</taxon>
        <taxon>Epilithonimonas</taxon>
    </lineage>
</organism>
<dbReference type="Pfam" id="PF00756">
    <property type="entry name" value="Esterase"/>
    <property type="match status" value="1"/>
</dbReference>
<comment type="caution">
    <text evidence="1">The sequence shown here is derived from an EMBL/GenBank/DDBJ whole genome shotgun (WGS) entry which is preliminary data.</text>
</comment>
<reference evidence="2" key="2">
    <citation type="submission" date="2018-11" db="EMBL/GenBank/DDBJ databases">
        <title>Proposal to divide the Flavobacteriaceae and reorganize its genera based on Amino Acid Identity values calculated from whole genome sequences.</title>
        <authorList>
            <person name="Nicholson A.C."/>
            <person name="Gulvik C.A."/>
            <person name="Whitney A.M."/>
            <person name="Humrighouse B.W."/>
            <person name="Bell M."/>
            <person name="Holmes B."/>
            <person name="Steigerwalt A."/>
            <person name="Villarma A."/>
            <person name="Sheth M."/>
            <person name="Batra D."/>
            <person name="Pryor J."/>
            <person name="Bernardet J.-F."/>
            <person name="Hugo C."/>
            <person name="Kampfer P."/>
            <person name="Newman J."/>
            <person name="Mcquiston J."/>
        </authorList>
    </citation>
    <scope>NUCLEOTIDE SEQUENCE [LARGE SCALE GENOMIC DNA]</scope>
    <source>
        <strain evidence="2">DSM 22165</strain>
    </source>
</reference>
<accession>A0A3N0X9P7</accession>
<dbReference type="EMBL" id="RJTU01000055">
    <property type="protein sequence ID" value="ROI13501.1"/>
    <property type="molecule type" value="Genomic_DNA"/>
</dbReference>
<evidence type="ECO:0000313" key="1">
    <source>
        <dbReference type="EMBL" id="ROI13501.1"/>
    </source>
</evidence>
<dbReference type="RefSeq" id="WP_123281402.1">
    <property type="nucleotide sequence ID" value="NZ_RJTU01000055.1"/>
</dbReference>
<reference evidence="2" key="1">
    <citation type="submission" date="2018-11" db="EMBL/GenBank/DDBJ databases">
        <title>Proposal to divide the Flavobacteriaceae and reorganize its genera based on Amino Acid Identity values calculated from whole genome sequences.</title>
        <authorList>
            <person name="Nicholson A.C."/>
            <person name="Gulvik C.A."/>
            <person name="Whitney A.M."/>
            <person name="Humrighouse B.W."/>
            <person name="Bell M."/>
            <person name="Holmes B."/>
            <person name="Steigerwalt A."/>
            <person name="Villarma A."/>
            <person name="Sheth M."/>
            <person name="Batra D."/>
            <person name="Pryor J."/>
            <person name="Bernardet J.-F."/>
            <person name="Hugo C."/>
            <person name="Kampfer P."/>
            <person name="Newman J."/>
            <person name="Mcquiston J.R."/>
        </authorList>
    </citation>
    <scope>NUCLEOTIDE SEQUENCE [LARGE SCALE GENOMIC DNA]</scope>
    <source>
        <strain evidence="2">DSM 22165</strain>
    </source>
</reference>
<gene>
    <name evidence="1" type="ORF">EGH73_07980</name>
</gene>
<dbReference type="InterPro" id="IPR029058">
    <property type="entry name" value="AB_hydrolase_fold"/>
</dbReference>
<name>A0A3N0X9P7_9FLAO</name>
<evidence type="ECO:0000313" key="2">
    <source>
        <dbReference type="Proteomes" id="UP000267623"/>
    </source>
</evidence>